<dbReference type="EMBL" id="CP031093">
    <property type="protein sequence ID" value="QCF25027.1"/>
    <property type="molecule type" value="Genomic_DNA"/>
</dbReference>
<evidence type="ECO:0008006" key="3">
    <source>
        <dbReference type="Google" id="ProtNLM"/>
    </source>
</evidence>
<organism evidence="1 2">
    <name type="scientific">Hydrocarboniclastica marina</name>
    <dbReference type="NCBI Taxonomy" id="2259620"/>
    <lineage>
        <taxon>Bacteria</taxon>
        <taxon>Pseudomonadati</taxon>
        <taxon>Pseudomonadota</taxon>
        <taxon>Gammaproteobacteria</taxon>
        <taxon>Alteromonadales</taxon>
        <taxon>Alteromonadaceae</taxon>
        <taxon>Hydrocarboniclastica</taxon>
    </lineage>
</organism>
<keyword evidence="2" id="KW-1185">Reference proteome</keyword>
<evidence type="ECO:0000313" key="1">
    <source>
        <dbReference type="EMBL" id="QCF25027.1"/>
    </source>
</evidence>
<dbReference type="Pfam" id="PF06258">
    <property type="entry name" value="Mito_fiss_Elm1"/>
    <property type="match status" value="1"/>
</dbReference>
<gene>
    <name evidence="1" type="ORF">soil367_03215</name>
</gene>
<accession>A0A4P7XGX3</accession>
<dbReference type="KEGG" id="hmi:soil367_03215"/>
<dbReference type="Proteomes" id="UP000298049">
    <property type="component" value="Chromosome"/>
</dbReference>
<name>A0A4P7XGX3_9ALTE</name>
<dbReference type="InterPro" id="IPR009367">
    <property type="entry name" value="Elm1-like"/>
</dbReference>
<sequence>MSEISYLHPPVVWLLTDQKPGHRSQLQGLGERLQALTEAQLVWIDAGKFPVPLWRALLGIGPQMDLPRPDIIVAAGTGTHRLLLSLRRSKALTVLLMRPAFPYNWIDAAIVPAHDNPPELENILITKGVLNAVKPNRPSVDEPRGLILAGGPSRHFVWDDDIVYQQVVTLSEQFQDWQWSLSSSRRTPDSFIRRVQKSNLPNLSFYHHDETDPEWVIEALEQARVVWVSPDSISMVYEALTSGRPTGLLDLEPANNSRMAESLSDLERNGRLAPWTDRMALLKTEASTVPPLWEADRAARWVLFRWHRRPE</sequence>
<dbReference type="AlphaFoldDB" id="A0A4P7XGX3"/>
<dbReference type="OrthoDB" id="1865at2"/>
<dbReference type="RefSeq" id="WP_136546829.1">
    <property type="nucleotide sequence ID" value="NZ_CP031093.1"/>
</dbReference>
<evidence type="ECO:0000313" key="2">
    <source>
        <dbReference type="Proteomes" id="UP000298049"/>
    </source>
</evidence>
<protein>
    <recommendedName>
        <fullName evidence="3">Nucleoside-diphosphate sugar epimerase</fullName>
    </recommendedName>
</protein>
<proteinExistence type="predicted"/>
<reference evidence="1 2" key="1">
    <citation type="submission" date="2018-07" db="EMBL/GenBank/DDBJ databases">
        <title>Marsedoiliclastica nanhaica gen. nov. sp. nov., a novel marine hydrocarbonoclastic bacterium isolated from an in-situ enriched hydrocarbon-degrading consortium in deep-sea sediment.</title>
        <authorList>
            <person name="Dong C."/>
            <person name="Ma T."/>
            <person name="Liu R."/>
            <person name="Shao Z."/>
        </authorList>
    </citation>
    <scope>NUCLEOTIDE SEQUENCE [LARGE SCALE GENOMIC DNA]</scope>
    <source>
        <strain evidence="2">soil36-7</strain>
    </source>
</reference>